<feature type="compositionally biased region" description="Basic and acidic residues" evidence="1">
    <location>
        <begin position="49"/>
        <end position="63"/>
    </location>
</feature>
<accession>A0A7J7EDZ9</accession>
<feature type="compositionally biased region" description="Pro residues" evidence="1">
    <location>
        <begin position="14"/>
        <end position="28"/>
    </location>
</feature>
<gene>
    <name evidence="2" type="ORF">HPG69_011979</name>
</gene>
<proteinExistence type="predicted"/>
<evidence type="ECO:0000256" key="1">
    <source>
        <dbReference type="SAM" id="MobiDB-lite"/>
    </source>
</evidence>
<reference evidence="2 3" key="1">
    <citation type="journal article" date="2020" name="Mol. Biol. Evol.">
        <title>Interspecific Gene Flow and the Evolution of Specialization in Black and White Rhinoceros.</title>
        <authorList>
            <person name="Moodley Y."/>
            <person name="Westbury M.V."/>
            <person name="Russo I.M."/>
            <person name="Gopalakrishnan S."/>
            <person name="Rakotoarivelo A."/>
            <person name="Olsen R.A."/>
            <person name="Prost S."/>
            <person name="Tunstall T."/>
            <person name="Ryder O.A."/>
            <person name="Dalen L."/>
            <person name="Bruford M.W."/>
        </authorList>
    </citation>
    <scope>NUCLEOTIDE SEQUENCE [LARGE SCALE GENOMIC DNA]</scope>
    <source>
        <strain evidence="2">SBR-YM</strain>
        <tissue evidence="2">Skin</tissue>
    </source>
</reference>
<name>A0A7J7EDZ9_DICBM</name>
<feature type="compositionally biased region" description="Basic and acidic residues" evidence="1">
    <location>
        <begin position="1"/>
        <end position="10"/>
    </location>
</feature>
<dbReference type="EMBL" id="JACDTQ010003516">
    <property type="protein sequence ID" value="KAF5913948.1"/>
    <property type="molecule type" value="Genomic_DNA"/>
</dbReference>
<sequence length="322" mass="34451">MLARPSRDKASPGPAHPSPRGAPRPADPGSPGMLCYGSLGPHNSRRGQWGHERCEDQRAVGRDRARRKRQSPPELRARPVSSFSTVFFFFQSVASDGSETLGDLLQLANKLSLLLNINPSLPDTLLHIVIMEAARRSLSPLRPWDRRRRGGAPPQAPPPGCRPSPDWLRGEWAGPAARSRTRPSAGDVTARRPGSGLSARCEWPGGGCPAPGPGPERERRPEPVPGRGEGRGPSGEGSSRAGGGVLFQTSFVFRVSRFPLPALRIPRVLCVRGRALFAGTAQAFPAPETAGRGGQWTEADRGAADAPELRRQRGGGGRSQLP</sequence>
<evidence type="ECO:0000313" key="3">
    <source>
        <dbReference type="Proteomes" id="UP000551758"/>
    </source>
</evidence>
<feature type="region of interest" description="Disordered" evidence="1">
    <location>
        <begin position="285"/>
        <end position="322"/>
    </location>
</feature>
<feature type="region of interest" description="Disordered" evidence="1">
    <location>
        <begin position="1"/>
        <end position="77"/>
    </location>
</feature>
<comment type="caution">
    <text evidence="2">The sequence shown here is derived from an EMBL/GenBank/DDBJ whole genome shotgun (WGS) entry which is preliminary data.</text>
</comment>
<feature type="region of interest" description="Disordered" evidence="1">
    <location>
        <begin position="142"/>
        <end position="243"/>
    </location>
</feature>
<protein>
    <submittedName>
        <fullName evidence="2">Uncharacterized protein</fullName>
    </submittedName>
</protein>
<evidence type="ECO:0000313" key="2">
    <source>
        <dbReference type="EMBL" id="KAF5913948.1"/>
    </source>
</evidence>
<keyword evidence="3" id="KW-1185">Reference proteome</keyword>
<organism evidence="2 3">
    <name type="scientific">Diceros bicornis minor</name>
    <name type="common">South-central black rhinoceros</name>
    <dbReference type="NCBI Taxonomy" id="77932"/>
    <lineage>
        <taxon>Eukaryota</taxon>
        <taxon>Metazoa</taxon>
        <taxon>Chordata</taxon>
        <taxon>Craniata</taxon>
        <taxon>Vertebrata</taxon>
        <taxon>Euteleostomi</taxon>
        <taxon>Mammalia</taxon>
        <taxon>Eutheria</taxon>
        <taxon>Laurasiatheria</taxon>
        <taxon>Perissodactyla</taxon>
        <taxon>Rhinocerotidae</taxon>
        <taxon>Diceros</taxon>
    </lineage>
</organism>
<dbReference type="Proteomes" id="UP000551758">
    <property type="component" value="Unassembled WGS sequence"/>
</dbReference>
<feature type="compositionally biased region" description="Basic and acidic residues" evidence="1">
    <location>
        <begin position="298"/>
        <end position="311"/>
    </location>
</feature>
<dbReference type="AlphaFoldDB" id="A0A7J7EDZ9"/>
<feature type="compositionally biased region" description="Gly residues" evidence="1">
    <location>
        <begin position="231"/>
        <end position="243"/>
    </location>
</feature>